<comment type="caution">
    <text evidence="3">The sequence shown here is derived from an EMBL/GenBank/DDBJ whole genome shotgun (WGS) entry which is preliminary data.</text>
</comment>
<evidence type="ECO:0000259" key="2">
    <source>
        <dbReference type="PROSITE" id="PS50943"/>
    </source>
</evidence>
<reference evidence="4" key="1">
    <citation type="submission" date="2017-09" db="EMBL/GenBank/DDBJ databases">
        <title>Depth-based differentiation of microbial function through sediment-hosted aquifers and enrichment of novel symbionts in the deep terrestrial subsurface.</title>
        <authorList>
            <person name="Probst A.J."/>
            <person name="Ladd B."/>
            <person name="Jarett J.K."/>
            <person name="Geller-Mcgrath D.E."/>
            <person name="Sieber C.M.K."/>
            <person name="Emerson J.B."/>
            <person name="Anantharaman K."/>
            <person name="Thomas B.C."/>
            <person name="Malmstrom R."/>
            <person name="Stieglmeier M."/>
            <person name="Klingl A."/>
            <person name="Woyke T."/>
            <person name="Ryan C.M."/>
            <person name="Banfield J.F."/>
        </authorList>
    </citation>
    <scope>NUCLEOTIDE SEQUENCE [LARGE SCALE GENOMIC DNA]</scope>
</reference>
<dbReference type="GO" id="GO:0003677">
    <property type="term" value="F:DNA binding"/>
    <property type="evidence" value="ECO:0007669"/>
    <property type="project" value="UniProtKB-KW"/>
</dbReference>
<sequence>MSKDIRKSFGELLRTARKSRNLTQEELGDKAGLHFTYIGQIERGHRNPSLINIYRIQKALRIPISDIFPT</sequence>
<evidence type="ECO:0000313" key="4">
    <source>
        <dbReference type="Proteomes" id="UP000231383"/>
    </source>
</evidence>
<keyword evidence="1" id="KW-0238">DNA-binding</keyword>
<dbReference type="GO" id="GO:0003700">
    <property type="term" value="F:DNA-binding transcription factor activity"/>
    <property type="evidence" value="ECO:0007669"/>
    <property type="project" value="TreeGrafter"/>
</dbReference>
<dbReference type="InterPro" id="IPR001387">
    <property type="entry name" value="Cro/C1-type_HTH"/>
</dbReference>
<dbReference type="SUPFAM" id="SSF47413">
    <property type="entry name" value="lambda repressor-like DNA-binding domains"/>
    <property type="match status" value="1"/>
</dbReference>
<dbReference type="InterPro" id="IPR050807">
    <property type="entry name" value="TransReg_Diox_bact_type"/>
</dbReference>
<protein>
    <submittedName>
        <fullName evidence="3">XRE family transcriptional regulator</fullName>
    </submittedName>
</protein>
<dbReference type="Gene3D" id="1.10.260.40">
    <property type="entry name" value="lambda repressor-like DNA-binding domains"/>
    <property type="match status" value="1"/>
</dbReference>
<dbReference type="GO" id="GO:0005829">
    <property type="term" value="C:cytosol"/>
    <property type="evidence" value="ECO:0007669"/>
    <property type="project" value="TreeGrafter"/>
</dbReference>
<dbReference type="SMART" id="SM00530">
    <property type="entry name" value="HTH_XRE"/>
    <property type="match status" value="1"/>
</dbReference>
<dbReference type="Proteomes" id="UP000231383">
    <property type="component" value="Unassembled WGS sequence"/>
</dbReference>
<evidence type="ECO:0000256" key="1">
    <source>
        <dbReference type="ARBA" id="ARBA00023125"/>
    </source>
</evidence>
<organism evidence="3 4">
    <name type="scientific">Candidatus Roizmanbacteria bacterium CG_4_9_14_0_2_um_filter_39_13</name>
    <dbReference type="NCBI Taxonomy" id="1974839"/>
    <lineage>
        <taxon>Bacteria</taxon>
        <taxon>Candidatus Roizmaniibacteriota</taxon>
    </lineage>
</organism>
<feature type="domain" description="HTH cro/C1-type" evidence="2">
    <location>
        <begin position="13"/>
        <end position="67"/>
    </location>
</feature>
<dbReference type="Pfam" id="PF01381">
    <property type="entry name" value="HTH_3"/>
    <property type="match status" value="1"/>
</dbReference>
<evidence type="ECO:0000313" key="3">
    <source>
        <dbReference type="EMBL" id="PJC32311.1"/>
    </source>
</evidence>
<dbReference type="CDD" id="cd00093">
    <property type="entry name" value="HTH_XRE"/>
    <property type="match status" value="1"/>
</dbReference>
<dbReference type="PANTHER" id="PTHR46797:SF1">
    <property type="entry name" value="METHYLPHOSPHONATE SYNTHASE"/>
    <property type="match status" value="1"/>
</dbReference>
<accession>A0A2M8EZA9</accession>
<dbReference type="EMBL" id="PFSC01000094">
    <property type="protein sequence ID" value="PJC32311.1"/>
    <property type="molecule type" value="Genomic_DNA"/>
</dbReference>
<dbReference type="AlphaFoldDB" id="A0A2M8EZA9"/>
<dbReference type="PROSITE" id="PS50943">
    <property type="entry name" value="HTH_CROC1"/>
    <property type="match status" value="1"/>
</dbReference>
<proteinExistence type="predicted"/>
<dbReference type="InterPro" id="IPR010982">
    <property type="entry name" value="Lambda_DNA-bd_dom_sf"/>
</dbReference>
<dbReference type="PANTHER" id="PTHR46797">
    <property type="entry name" value="HTH-TYPE TRANSCRIPTIONAL REGULATOR"/>
    <property type="match status" value="1"/>
</dbReference>
<gene>
    <name evidence="3" type="ORF">CO051_03415</name>
</gene>
<name>A0A2M8EZA9_9BACT</name>